<name>A0A8C6S6P2_9GOBI</name>
<keyword evidence="4" id="KW-1003">Cell membrane</keyword>
<dbReference type="PROSITE" id="PS50104">
    <property type="entry name" value="TIR"/>
    <property type="match status" value="1"/>
</dbReference>
<feature type="region of interest" description="Disordered" evidence="18">
    <location>
        <begin position="603"/>
        <end position="640"/>
    </location>
</feature>
<feature type="domain" description="Ig-like" evidence="21">
    <location>
        <begin position="155"/>
        <end position="224"/>
    </location>
</feature>
<dbReference type="InterPro" id="IPR035897">
    <property type="entry name" value="Toll_tir_struct_dom_sf"/>
</dbReference>
<evidence type="ECO:0000256" key="5">
    <source>
        <dbReference type="ARBA" id="ARBA00022490"/>
    </source>
</evidence>
<keyword evidence="10" id="KW-1133">Transmembrane helix</keyword>
<evidence type="ECO:0000259" key="21">
    <source>
        <dbReference type="PROSITE" id="PS50835"/>
    </source>
</evidence>
<dbReference type="InterPro" id="IPR007110">
    <property type="entry name" value="Ig-like_dom"/>
</dbReference>
<dbReference type="GO" id="GO:0005737">
    <property type="term" value="C:cytoplasm"/>
    <property type="evidence" value="ECO:0007669"/>
    <property type="project" value="UniProtKB-SubCell"/>
</dbReference>
<evidence type="ECO:0000256" key="19">
    <source>
        <dbReference type="SAM" id="SignalP"/>
    </source>
</evidence>
<evidence type="ECO:0000313" key="22">
    <source>
        <dbReference type="Ensembl" id="ENSNMLP00000000786.1"/>
    </source>
</evidence>
<evidence type="ECO:0000256" key="8">
    <source>
        <dbReference type="ARBA" id="ARBA00022737"/>
    </source>
</evidence>
<dbReference type="FunFam" id="2.60.40.10:FF:000188">
    <property type="entry name" value="Interleukin-1 receptor accessory protein-like 1"/>
    <property type="match status" value="1"/>
</dbReference>
<dbReference type="SMART" id="SM00255">
    <property type="entry name" value="TIR"/>
    <property type="match status" value="1"/>
</dbReference>
<feature type="signal peptide" evidence="19">
    <location>
        <begin position="1"/>
        <end position="20"/>
    </location>
</feature>
<dbReference type="Ensembl" id="ENSNMLT00000000924.1">
    <property type="protein sequence ID" value="ENSNMLP00000000786.1"/>
    <property type="gene ID" value="ENSNMLG00000000651.1"/>
</dbReference>
<dbReference type="FunFam" id="2.60.40.10:FF:000220">
    <property type="entry name" value="X-linked interleukin-1 receptor accessory protein-like 1"/>
    <property type="match status" value="1"/>
</dbReference>
<evidence type="ECO:0000256" key="1">
    <source>
        <dbReference type="ARBA" id="ARBA00004251"/>
    </source>
</evidence>
<proteinExistence type="inferred from homology"/>
<evidence type="ECO:0000256" key="6">
    <source>
        <dbReference type="ARBA" id="ARBA00022692"/>
    </source>
</evidence>
<dbReference type="GO" id="GO:0007165">
    <property type="term" value="P:signal transduction"/>
    <property type="evidence" value="ECO:0007669"/>
    <property type="project" value="InterPro"/>
</dbReference>
<evidence type="ECO:0000256" key="4">
    <source>
        <dbReference type="ARBA" id="ARBA00022475"/>
    </source>
</evidence>
<keyword evidence="7 19" id="KW-0732">Signal</keyword>
<dbReference type="InterPro" id="IPR000157">
    <property type="entry name" value="TIR_dom"/>
</dbReference>
<evidence type="ECO:0000256" key="2">
    <source>
        <dbReference type="ARBA" id="ARBA00004496"/>
    </source>
</evidence>
<evidence type="ECO:0000256" key="3">
    <source>
        <dbReference type="ARBA" id="ARBA00009752"/>
    </source>
</evidence>
<evidence type="ECO:0000256" key="17">
    <source>
        <dbReference type="ARBA" id="ARBA00057129"/>
    </source>
</evidence>
<keyword evidence="9" id="KW-0378">Hydrolase</keyword>
<dbReference type="GO" id="GO:0045920">
    <property type="term" value="P:negative regulation of exocytosis"/>
    <property type="evidence" value="ECO:0007669"/>
    <property type="project" value="TreeGrafter"/>
</dbReference>
<evidence type="ECO:0000256" key="14">
    <source>
        <dbReference type="ARBA" id="ARBA00023170"/>
    </source>
</evidence>
<dbReference type="GO" id="GO:0016787">
    <property type="term" value="F:hydrolase activity"/>
    <property type="evidence" value="ECO:0007669"/>
    <property type="project" value="UniProtKB-KW"/>
</dbReference>
<feature type="domain" description="Ig-like" evidence="21">
    <location>
        <begin position="258"/>
        <end position="312"/>
    </location>
</feature>
<keyword evidence="15" id="KW-0325">Glycoprotein</keyword>
<dbReference type="PRINTS" id="PR01537">
    <property type="entry name" value="INTRLKN1R1F"/>
</dbReference>
<dbReference type="InterPro" id="IPR015621">
    <property type="entry name" value="IL-1_rcpt_fam"/>
</dbReference>
<protein>
    <submittedName>
        <fullName evidence="22">Interleukin 1 receptor accessory protein-like 1b</fullName>
    </submittedName>
</protein>
<dbReference type="CDD" id="cd00096">
    <property type="entry name" value="Ig"/>
    <property type="match status" value="1"/>
</dbReference>
<dbReference type="Pfam" id="PF01582">
    <property type="entry name" value="TIR"/>
    <property type="match status" value="1"/>
</dbReference>
<keyword evidence="6" id="KW-0812">Transmembrane</keyword>
<dbReference type="SUPFAM" id="SSF52200">
    <property type="entry name" value="Toll/Interleukin receptor TIR domain"/>
    <property type="match status" value="1"/>
</dbReference>
<keyword evidence="13" id="KW-1015">Disulfide bond</keyword>
<evidence type="ECO:0000256" key="7">
    <source>
        <dbReference type="ARBA" id="ARBA00022729"/>
    </source>
</evidence>
<reference evidence="22" key="2">
    <citation type="submission" date="2025-09" db="UniProtKB">
        <authorList>
            <consortium name="Ensembl"/>
        </authorList>
    </citation>
    <scope>IDENTIFICATION</scope>
</reference>
<dbReference type="Gene3D" id="3.40.50.10140">
    <property type="entry name" value="Toll/interleukin-1 receptor homology (TIR) domain"/>
    <property type="match status" value="1"/>
</dbReference>
<dbReference type="InterPro" id="IPR013098">
    <property type="entry name" value="Ig_I-set"/>
</dbReference>
<feature type="domain" description="Ig-like" evidence="21">
    <location>
        <begin position="39"/>
        <end position="127"/>
    </location>
</feature>
<keyword evidence="11" id="KW-0520">NAD</keyword>
<evidence type="ECO:0000256" key="10">
    <source>
        <dbReference type="ARBA" id="ARBA00022989"/>
    </source>
</evidence>
<dbReference type="Gene3D" id="2.60.40.10">
    <property type="entry name" value="Immunoglobulins"/>
    <property type="match status" value="3"/>
</dbReference>
<evidence type="ECO:0000256" key="18">
    <source>
        <dbReference type="SAM" id="MobiDB-lite"/>
    </source>
</evidence>
<feature type="domain" description="TIR" evidence="20">
    <location>
        <begin position="358"/>
        <end position="515"/>
    </location>
</feature>
<reference evidence="22" key="1">
    <citation type="submission" date="2025-08" db="UniProtKB">
        <authorList>
            <consortium name="Ensembl"/>
        </authorList>
    </citation>
    <scope>IDENTIFICATION</scope>
</reference>
<dbReference type="Proteomes" id="UP000694523">
    <property type="component" value="Unplaced"/>
</dbReference>
<evidence type="ECO:0000256" key="16">
    <source>
        <dbReference type="ARBA" id="ARBA00023319"/>
    </source>
</evidence>
<keyword evidence="5" id="KW-0963">Cytoplasm</keyword>
<evidence type="ECO:0000313" key="23">
    <source>
        <dbReference type="Proteomes" id="UP000694523"/>
    </source>
</evidence>
<dbReference type="PANTHER" id="PTHR11890:SF22">
    <property type="entry name" value="INTERLEUKIN-1 RECEPTOR ACCESSORY PROTEIN-LIKE 1"/>
    <property type="match status" value="1"/>
</dbReference>
<dbReference type="InterPro" id="IPR003598">
    <property type="entry name" value="Ig_sub2"/>
</dbReference>
<keyword evidence="23" id="KW-1185">Reference proteome</keyword>
<dbReference type="InterPro" id="IPR036179">
    <property type="entry name" value="Ig-like_dom_sf"/>
</dbReference>
<dbReference type="PROSITE" id="PS50835">
    <property type="entry name" value="IG_LIKE"/>
    <property type="match status" value="3"/>
</dbReference>
<accession>A0A8C6S6P2</accession>
<evidence type="ECO:0000256" key="13">
    <source>
        <dbReference type="ARBA" id="ARBA00023157"/>
    </source>
</evidence>
<sequence>LRMSIFVLSFKSSLCLSCVAVEGCTDWSVDYKKYQALLGEPVRIRCALFYGYIRANYSLAQGAGLSLMWYKSAGHGDFEEPISFDGTRMSKEEDAIWFRPAELEDVGYYSCVLRNSTYCMKVSMSLNVAENDTDVCYNSKMRFYEKAELSKSKNISCPGLEEYTQPGAEPEITWYKECRLQQWRPTIETKDFLNIREVREEDTGNYTCELQLGSFVVRKTTELSVTGKKLHVSLNMSEETHSVRSALMDRWFKSDPLIYWMKADKYIEDLDDERQEVSISLTIDALDEGDFGNYSCYVENSNGRRQANVQLAKKRENLYYGKIIILQPQYVFICSCHAFDCIEVQSKPFSCFSAADNKDYDAYLSYTKVDPDQWSQETREEERFALEILPEVLEKHYGYKLFIPDRDLIPQEVTYIEDVARCVDQSKRLIIVMTPSYVVRRGWSIFELETRLRNMLVTGEIKVILIECAELRGIMNYQEVEALKHTIKLLTVIKWRGPGSNKLSSKFWKQLLYEMPFKRPLSLSHEQVLDVSEQGPFGELQTVSAISMATSTAMATAHPDLRSSTFCHSYDYDLPPGATLPPLSTATLGNQHTYCNIPMTLLNGQRQPGRSPRQQSMEEAHATGNNAMLPLLREKRASPR</sequence>
<dbReference type="InterPro" id="IPR003599">
    <property type="entry name" value="Ig_sub"/>
</dbReference>
<dbReference type="SUPFAM" id="SSF48726">
    <property type="entry name" value="Immunoglobulin"/>
    <property type="match status" value="3"/>
</dbReference>
<dbReference type="AlphaFoldDB" id="A0A8C6S6P2"/>
<comment type="subcellular location">
    <subcellularLocation>
        <location evidence="1">Cell membrane</location>
        <topology evidence="1">Single-pass type I membrane protein</topology>
    </subcellularLocation>
    <subcellularLocation>
        <location evidence="2">Cytoplasm</location>
    </subcellularLocation>
</comment>
<dbReference type="Pfam" id="PF07679">
    <property type="entry name" value="I-set"/>
    <property type="match status" value="1"/>
</dbReference>
<evidence type="ECO:0000256" key="9">
    <source>
        <dbReference type="ARBA" id="ARBA00022801"/>
    </source>
</evidence>
<keyword evidence="14" id="KW-0675">Receptor</keyword>
<keyword evidence="12" id="KW-0472">Membrane</keyword>
<evidence type="ECO:0000256" key="11">
    <source>
        <dbReference type="ARBA" id="ARBA00023027"/>
    </source>
</evidence>
<organism evidence="22 23">
    <name type="scientific">Neogobius melanostomus</name>
    <name type="common">round goby</name>
    <dbReference type="NCBI Taxonomy" id="47308"/>
    <lineage>
        <taxon>Eukaryota</taxon>
        <taxon>Metazoa</taxon>
        <taxon>Chordata</taxon>
        <taxon>Craniata</taxon>
        <taxon>Vertebrata</taxon>
        <taxon>Euteleostomi</taxon>
        <taxon>Actinopterygii</taxon>
        <taxon>Neopterygii</taxon>
        <taxon>Teleostei</taxon>
        <taxon>Neoteleostei</taxon>
        <taxon>Acanthomorphata</taxon>
        <taxon>Gobiaria</taxon>
        <taxon>Gobiiformes</taxon>
        <taxon>Gobioidei</taxon>
        <taxon>Gobiidae</taxon>
        <taxon>Benthophilinae</taxon>
        <taxon>Neogobiini</taxon>
        <taxon>Neogobius</taxon>
    </lineage>
</organism>
<evidence type="ECO:0000256" key="12">
    <source>
        <dbReference type="ARBA" id="ARBA00023136"/>
    </source>
</evidence>
<evidence type="ECO:0000259" key="20">
    <source>
        <dbReference type="PROSITE" id="PS50104"/>
    </source>
</evidence>
<comment type="function">
    <text evidence="17">May regulate secretion and presynaptic differentiation through inhibition of the activity of N-type voltage-gated calcium channel. During presynaptic differentiation may regulate both synaptic vesicle accumulation in axon terminals and subsequent axon terminal remodeling.</text>
</comment>
<evidence type="ECO:0000256" key="15">
    <source>
        <dbReference type="ARBA" id="ARBA00023180"/>
    </source>
</evidence>
<dbReference type="PANTHER" id="PTHR11890">
    <property type="entry name" value="INTERLEUKIN-1 RECEPTOR FAMILY MEMBER"/>
    <property type="match status" value="1"/>
</dbReference>
<feature type="compositionally biased region" description="Low complexity" evidence="18">
    <location>
        <begin position="604"/>
        <end position="615"/>
    </location>
</feature>
<keyword evidence="8" id="KW-0677">Repeat</keyword>
<dbReference type="GO" id="GO:0005886">
    <property type="term" value="C:plasma membrane"/>
    <property type="evidence" value="ECO:0007669"/>
    <property type="project" value="UniProtKB-SubCell"/>
</dbReference>
<comment type="similarity">
    <text evidence="3">Belongs to the interleukin-1 receptor family.</text>
</comment>
<dbReference type="InterPro" id="IPR013783">
    <property type="entry name" value="Ig-like_fold"/>
</dbReference>
<dbReference type="SMART" id="SM00409">
    <property type="entry name" value="IG"/>
    <property type="match status" value="3"/>
</dbReference>
<dbReference type="FunFam" id="3.40.50.10140:FF:000004">
    <property type="entry name" value="X-linked interleukin-1 receptor accessory protein-like 1"/>
    <property type="match status" value="1"/>
</dbReference>
<keyword evidence="16" id="KW-0393">Immunoglobulin domain</keyword>
<feature type="chain" id="PRO_5034342360" evidence="19">
    <location>
        <begin position="21"/>
        <end position="640"/>
    </location>
</feature>
<dbReference type="SMART" id="SM00408">
    <property type="entry name" value="IGc2"/>
    <property type="match status" value="2"/>
</dbReference>